<evidence type="ECO:0000259" key="3">
    <source>
        <dbReference type="Pfam" id="PF06172"/>
    </source>
</evidence>
<feature type="domain" description="DUF985" evidence="3">
    <location>
        <begin position="51"/>
        <end position="188"/>
    </location>
</feature>
<keyword evidence="5" id="KW-1185">Reference proteome</keyword>
<evidence type="ECO:0000313" key="5">
    <source>
        <dbReference type="Proteomes" id="UP001239445"/>
    </source>
</evidence>
<dbReference type="InterPro" id="IPR014710">
    <property type="entry name" value="RmlC-like_jellyroll"/>
</dbReference>
<dbReference type="SUPFAM" id="SSF51182">
    <property type="entry name" value="RmlC-like cupins"/>
    <property type="match status" value="1"/>
</dbReference>
<evidence type="ECO:0000256" key="2">
    <source>
        <dbReference type="SAM" id="SignalP"/>
    </source>
</evidence>
<gene>
    <name evidence="4" type="ORF">QBC47DRAFT_387545</name>
</gene>
<dbReference type="InterPro" id="IPR009327">
    <property type="entry name" value="Cupin_DUF985"/>
</dbReference>
<dbReference type="Proteomes" id="UP001239445">
    <property type="component" value="Unassembled WGS sequence"/>
</dbReference>
<protein>
    <submittedName>
        <fullName evidence="4">RmlC-like cupin domain-containing protein</fullName>
    </submittedName>
</protein>
<dbReference type="InterPro" id="IPR011051">
    <property type="entry name" value="RmlC_Cupin_sf"/>
</dbReference>
<name>A0AAJ0B798_9PEZI</name>
<comment type="caution">
    <text evidence="4">The sequence shown here is derived from an EMBL/GenBank/DDBJ whole genome shotgun (WGS) entry which is preliminary data.</text>
</comment>
<feature type="signal peptide" evidence="2">
    <location>
        <begin position="1"/>
        <end position="20"/>
    </location>
</feature>
<accession>A0AAJ0B798</accession>
<evidence type="ECO:0000256" key="1">
    <source>
        <dbReference type="SAM" id="MobiDB-lite"/>
    </source>
</evidence>
<reference evidence="4" key="1">
    <citation type="submission" date="2023-06" db="EMBL/GenBank/DDBJ databases">
        <title>Genome-scale phylogeny and comparative genomics of the fungal order Sordariales.</title>
        <authorList>
            <consortium name="Lawrence Berkeley National Laboratory"/>
            <person name="Hensen N."/>
            <person name="Bonometti L."/>
            <person name="Westerberg I."/>
            <person name="Brannstrom I.O."/>
            <person name="Guillou S."/>
            <person name="Cros-Aarteil S."/>
            <person name="Calhoun S."/>
            <person name="Haridas S."/>
            <person name="Kuo A."/>
            <person name="Mondo S."/>
            <person name="Pangilinan J."/>
            <person name="Riley R."/>
            <person name="Labutti K."/>
            <person name="Andreopoulos B."/>
            <person name="Lipzen A."/>
            <person name="Chen C."/>
            <person name="Yanf M."/>
            <person name="Daum C."/>
            <person name="Ng V."/>
            <person name="Clum A."/>
            <person name="Steindorff A."/>
            <person name="Ohm R."/>
            <person name="Martin F."/>
            <person name="Silar P."/>
            <person name="Natvig D."/>
            <person name="Lalanne C."/>
            <person name="Gautier V."/>
            <person name="Ament-Velasquez S.L."/>
            <person name="Kruys A."/>
            <person name="Hutchinson M.I."/>
            <person name="Powell A.J."/>
            <person name="Barry K."/>
            <person name="Miller A.N."/>
            <person name="Grigoriev I.V."/>
            <person name="Debuchy R."/>
            <person name="Gladieux P."/>
            <person name="Thoren M.H."/>
            <person name="Johannesson H."/>
        </authorList>
    </citation>
    <scope>NUCLEOTIDE SEQUENCE</scope>
    <source>
        <strain evidence="4">PSN4</strain>
    </source>
</reference>
<feature type="compositionally biased region" description="Pro residues" evidence="1">
    <location>
        <begin position="21"/>
        <end position="41"/>
    </location>
</feature>
<feature type="region of interest" description="Disordered" evidence="1">
    <location>
        <begin position="17"/>
        <end position="43"/>
    </location>
</feature>
<dbReference type="PANTHER" id="PTHR33387">
    <property type="entry name" value="RMLC-LIKE JELLY ROLL FOLD PROTEIN"/>
    <property type="match status" value="1"/>
</dbReference>
<dbReference type="CDD" id="cd06121">
    <property type="entry name" value="cupin_YML079wp"/>
    <property type="match status" value="1"/>
</dbReference>
<dbReference type="Gene3D" id="2.60.120.10">
    <property type="entry name" value="Jelly Rolls"/>
    <property type="match status" value="1"/>
</dbReference>
<dbReference type="PANTHER" id="PTHR33387:SF3">
    <property type="entry name" value="DUF985 DOMAIN-CONTAINING PROTEIN"/>
    <property type="match status" value="1"/>
</dbReference>
<proteinExistence type="predicted"/>
<dbReference type="InterPro" id="IPR039935">
    <property type="entry name" value="YML079W-like"/>
</dbReference>
<organism evidence="4 5">
    <name type="scientific">Echria macrotheca</name>
    <dbReference type="NCBI Taxonomy" id="438768"/>
    <lineage>
        <taxon>Eukaryota</taxon>
        <taxon>Fungi</taxon>
        <taxon>Dikarya</taxon>
        <taxon>Ascomycota</taxon>
        <taxon>Pezizomycotina</taxon>
        <taxon>Sordariomycetes</taxon>
        <taxon>Sordariomycetidae</taxon>
        <taxon>Sordariales</taxon>
        <taxon>Schizotheciaceae</taxon>
        <taxon>Echria</taxon>
    </lineage>
</organism>
<evidence type="ECO:0000313" key="4">
    <source>
        <dbReference type="EMBL" id="KAK1753005.1"/>
    </source>
</evidence>
<sequence>MSRLTTLLTTLLSLTTLATSAPPPPAGGPPKPPPPPAPAKPTPIAKRTAAEVIAQLNLTPNPERGYFVETFRDTLNVTSPLPPNPRSASTAIYYLLEGAEGWSRWHRVDAVEVWHYYAGAPLSLALWKENGTEGVREQVLGPDVFAADGQRPQVVVSGWEWQRARSWGEWTLVGTTVAPGFEVSGSEIADDDWTPAV</sequence>
<keyword evidence="2" id="KW-0732">Signal</keyword>
<dbReference type="AlphaFoldDB" id="A0AAJ0B798"/>
<dbReference type="Pfam" id="PF06172">
    <property type="entry name" value="Cupin_5"/>
    <property type="match status" value="1"/>
</dbReference>
<feature type="chain" id="PRO_5042476671" evidence="2">
    <location>
        <begin position="21"/>
        <end position="197"/>
    </location>
</feature>
<dbReference type="EMBL" id="MU839838">
    <property type="protein sequence ID" value="KAK1753005.1"/>
    <property type="molecule type" value="Genomic_DNA"/>
</dbReference>